<dbReference type="PANTHER" id="PTHR15730:SF4">
    <property type="entry name" value="TRPM8 CHANNEL-ASSOCIATED FACTOR 2"/>
    <property type="match status" value="1"/>
</dbReference>
<dbReference type="InterPro" id="IPR031161">
    <property type="entry name" value="Peptidase_M60_dom"/>
</dbReference>
<dbReference type="PANTHER" id="PTHR15730">
    <property type="entry name" value="EXPERIMENTAL AUTOIMMUNE PROSTATITIS ANTIGEN 2-RELATED"/>
    <property type="match status" value="1"/>
</dbReference>
<dbReference type="Proteomes" id="UP000551758">
    <property type="component" value="Unassembled WGS sequence"/>
</dbReference>
<evidence type="ECO:0000259" key="1">
    <source>
        <dbReference type="PROSITE" id="PS51723"/>
    </source>
</evidence>
<name>A0A7J7EFE1_DICBM</name>
<dbReference type="EMBL" id="JACDTQ010003235">
    <property type="protein sequence ID" value="KAF5914438.1"/>
    <property type="molecule type" value="Genomic_DNA"/>
</dbReference>
<protein>
    <recommendedName>
        <fullName evidence="1">Peptidase M60 domain-containing protein</fullName>
    </recommendedName>
</protein>
<comment type="caution">
    <text evidence="2">The sequence shown here is derived from an EMBL/GenBank/DDBJ whole genome shotgun (WGS) entry which is preliminary data.</text>
</comment>
<sequence length="92" mass="10542">MERRGVRLEGGKWAGQYGHMILGELKEGWGEGERFVVHFYGEGRRKTSLEEWRGCIQESLVLWGELATDNIILTVPTANLRAVEDPEPLLRF</sequence>
<dbReference type="GO" id="GO:0044325">
    <property type="term" value="F:transmembrane transporter binding"/>
    <property type="evidence" value="ECO:0007669"/>
    <property type="project" value="TreeGrafter"/>
</dbReference>
<keyword evidence="3" id="KW-1185">Reference proteome</keyword>
<reference evidence="2 3" key="1">
    <citation type="journal article" date="2020" name="Mol. Biol. Evol.">
        <title>Interspecific Gene Flow and the Evolution of Specialization in Black and White Rhinoceros.</title>
        <authorList>
            <person name="Moodley Y."/>
            <person name="Westbury M.V."/>
            <person name="Russo I.M."/>
            <person name="Gopalakrishnan S."/>
            <person name="Rakotoarivelo A."/>
            <person name="Olsen R.A."/>
            <person name="Prost S."/>
            <person name="Tunstall T."/>
            <person name="Ryder O.A."/>
            <person name="Dalen L."/>
            <person name="Bruford M.W."/>
        </authorList>
    </citation>
    <scope>NUCLEOTIDE SEQUENCE [LARGE SCALE GENOMIC DNA]</scope>
    <source>
        <strain evidence="2">SBR-YM</strain>
        <tissue evidence="2">Skin</tissue>
    </source>
</reference>
<organism evidence="2 3">
    <name type="scientific">Diceros bicornis minor</name>
    <name type="common">South-central black rhinoceros</name>
    <dbReference type="NCBI Taxonomy" id="77932"/>
    <lineage>
        <taxon>Eukaryota</taxon>
        <taxon>Metazoa</taxon>
        <taxon>Chordata</taxon>
        <taxon>Craniata</taxon>
        <taxon>Vertebrata</taxon>
        <taxon>Euteleostomi</taxon>
        <taxon>Mammalia</taxon>
        <taxon>Eutheria</taxon>
        <taxon>Laurasiatheria</taxon>
        <taxon>Perissodactyla</taxon>
        <taxon>Rhinocerotidae</taxon>
        <taxon>Diceros</taxon>
    </lineage>
</organism>
<proteinExistence type="predicted"/>
<evidence type="ECO:0000313" key="2">
    <source>
        <dbReference type="EMBL" id="KAF5914438.1"/>
    </source>
</evidence>
<gene>
    <name evidence="2" type="ORF">HPG69_016389</name>
</gene>
<accession>A0A7J7EFE1</accession>
<dbReference type="PROSITE" id="PS51723">
    <property type="entry name" value="PEPTIDASE_M60"/>
    <property type="match status" value="1"/>
</dbReference>
<dbReference type="AlphaFoldDB" id="A0A7J7EFE1"/>
<dbReference type="InterPro" id="IPR051244">
    <property type="entry name" value="TCAF"/>
</dbReference>
<dbReference type="GO" id="GO:0090314">
    <property type="term" value="P:positive regulation of protein targeting to membrane"/>
    <property type="evidence" value="ECO:0007669"/>
    <property type="project" value="TreeGrafter"/>
</dbReference>
<dbReference type="Pfam" id="PF13402">
    <property type="entry name" value="Peptidase_M60"/>
    <property type="match status" value="1"/>
</dbReference>
<evidence type="ECO:0000313" key="3">
    <source>
        <dbReference type="Proteomes" id="UP000551758"/>
    </source>
</evidence>
<dbReference type="GO" id="GO:0005886">
    <property type="term" value="C:plasma membrane"/>
    <property type="evidence" value="ECO:0007669"/>
    <property type="project" value="TreeGrafter"/>
</dbReference>
<feature type="domain" description="Peptidase M60" evidence="1">
    <location>
        <begin position="1"/>
        <end position="92"/>
    </location>
</feature>